<dbReference type="Gene3D" id="3.40.30.160">
    <property type="entry name" value="Collagenase ColT, N-terminal domain"/>
    <property type="match status" value="1"/>
</dbReference>
<evidence type="ECO:0000256" key="9">
    <source>
        <dbReference type="ARBA" id="ARBA00022801"/>
    </source>
</evidence>
<evidence type="ECO:0000259" key="16">
    <source>
        <dbReference type="Pfam" id="PF08453"/>
    </source>
</evidence>
<feature type="signal peptide" evidence="14">
    <location>
        <begin position="1"/>
        <end position="21"/>
    </location>
</feature>
<dbReference type="OrthoDB" id="9802683at2"/>
<dbReference type="Pfam" id="PF04151">
    <property type="entry name" value="PPC"/>
    <property type="match status" value="1"/>
</dbReference>
<dbReference type="EC" id="3.4.24.3" evidence="4"/>
<gene>
    <name evidence="17" type="ORF">BET10_05090</name>
</gene>
<dbReference type="STRING" id="1859457.BET10_05090"/>
<keyword evidence="8 14" id="KW-0732">Signal</keyword>
<comment type="subcellular location">
    <subcellularLocation>
        <location evidence="3">Secreted</location>
    </subcellularLocation>
</comment>
<reference evidence="17 18" key="1">
    <citation type="submission" date="2016-09" db="EMBL/GenBank/DDBJ databases">
        <title>Pseudoalteromonas amylolytica sp. nov., isolated from the surface seawater.</title>
        <authorList>
            <person name="Wu Y.-H."/>
            <person name="Cheng H."/>
            <person name="Jin X.-B."/>
            <person name="Wang C.-S."/>
            <person name="Xu X.-W."/>
        </authorList>
    </citation>
    <scope>NUCLEOTIDE SEQUENCE [LARGE SCALE GENOMIC DNA]</scope>
    <source>
        <strain evidence="17 18">JW1</strain>
    </source>
</reference>
<evidence type="ECO:0000256" key="10">
    <source>
        <dbReference type="ARBA" id="ARBA00022833"/>
    </source>
</evidence>
<evidence type="ECO:0000313" key="17">
    <source>
        <dbReference type="EMBL" id="OHU92825.1"/>
    </source>
</evidence>
<evidence type="ECO:0000259" key="15">
    <source>
        <dbReference type="Pfam" id="PF04151"/>
    </source>
</evidence>
<evidence type="ECO:0000256" key="6">
    <source>
        <dbReference type="ARBA" id="ARBA00022670"/>
    </source>
</evidence>
<evidence type="ECO:0000256" key="2">
    <source>
        <dbReference type="ARBA" id="ARBA00001947"/>
    </source>
</evidence>
<evidence type="ECO:0000256" key="5">
    <source>
        <dbReference type="ARBA" id="ARBA00022525"/>
    </source>
</evidence>
<proteinExistence type="predicted"/>
<feature type="chain" id="PRO_5010262078" description="microbial collagenase" evidence="14">
    <location>
        <begin position="22"/>
        <end position="875"/>
    </location>
</feature>
<sequence length="875" mass="99051">MYKIIKMTTLVIALSSSASWAKDERETGTFITHNDVAHIHASTSYVPDVMHSDKQTVLKMNLPTQSNITQKSAFETSADVSTCPDTVFSHLSGLVFLQAIREYGSVCIDKLFNDKPLTQVLGAYNDANFSTVITELNERLQSYNGTTDVSYLSDLFYWLKAYAYYDYRRFVNPTTQQAMVGAINTFFANEHFFDKTQSNAKLVRSATGIIKNAQIGEYLVPLTLGLLSKYNESYESINDWGRAATPLFWQVLKSCASDSACRSQQHNPTLVNAIINFIDRNLNWLAKSKNDYHLFNLGYQLVNFYRGSKDAHFSTIEPLLKTYINKVFTNYGPLRDDKERTLYLAVLESVNYQRQCLAFNVCAKQAQIIEQVLSNRKTCSSGTLFIWAQDMNQEQLDWACNSLKAHEDHFHEQLVTNRIPVTPDDNDKLKMVIFNDKKEWVTYGGVLFNVNTNNGGTYREGDPSKAGDQATFYAYEHVSERPVFDIWNLRHEYIHYLEGRFISKGDFSDSDGAGRTVWFGEGVAEYMSLRNCNDGAIAQAKTAPYALSTIFNNEYGVGQTRIYDWGYLSNRFMFERQQSSYFEMLELFKQGKFQEYRTNLVDKWISNKTFDNEFNSWLNTVESKGCSIDSTRPESPVEPIDIDELQGSDMIGVNACDIDDSSIDTSNLKAGYARCIDHLSAHEQVEFALYVDRRIQGASLEISLRHGQGNADVYHEFNRNGHFTKSQGPTNEETLVIEDVQSGWHFISLKANNDVQNTTLLARYIKSVPSNVRVLENGESVPVAIADGGQLMFAMNVPAGASNLSFSTVGGTGELDMHVKFGSEPTKKDYECRPWKRGNKETCTFDNSQVGTYYIMLSADPQFSGATLIGRFDEQ</sequence>
<dbReference type="InterPro" id="IPR007280">
    <property type="entry name" value="Peptidase_C_arc/bac"/>
</dbReference>
<dbReference type="InterPro" id="IPR013661">
    <property type="entry name" value="Peptidase_M9_N_dom"/>
</dbReference>
<evidence type="ECO:0000256" key="8">
    <source>
        <dbReference type="ARBA" id="ARBA00022729"/>
    </source>
</evidence>
<name>A0A1S1MVC6_9GAMM</name>
<evidence type="ECO:0000256" key="3">
    <source>
        <dbReference type="ARBA" id="ARBA00004613"/>
    </source>
</evidence>
<dbReference type="GO" id="GO:0004222">
    <property type="term" value="F:metalloendopeptidase activity"/>
    <property type="evidence" value="ECO:0007669"/>
    <property type="project" value="UniProtKB-EC"/>
</dbReference>
<dbReference type="InterPro" id="IPR002169">
    <property type="entry name" value="Peptidase_M9A/M9B"/>
</dbReference>
<feature type="domain" description="Peptidase M9 collagenase N-terminal" evidence="16">
    <location>
        <begin position="88"/>
        <end position="248"/>
    </location>
</feature>
<protein>
    <recommendedName>
        <fullName evidence="4">microbial collagenase</fullName>
        <ecNumber evidence="4">3.4.24.3</ecNumber>
    </recommendedName>
</protein>
<keyword evidence="9" id="KW-0378">Hydrolase</keyword>
<dbReference type="GO" id="GO:0006508">
    <property type="term" value="P:proteolysis"/>
    <property type="evidence" value="ECO:0007669"/>
    <property type="project" value="UniProtKB-KW"/>
</dbReference>
<evidence type="ECO:0000256" key="7">
    <source>
        <dbReference type="ARBA" id="ARBA00022723"/>
    </source>
</evidence>
<dbReference type="EMBL" id="MKJU01000006">
    <property type="protein sequence ID" value="OHU92825.1"/>
    <property type="molecule type" value="Genomic_DNA"/>
</dbReference>
<evidence type="ECO:0000256" key="1">
    <source>
        <dbReference type="ARBA" id="ARBA00000424"/>
    </source>
</evidence>
<dbReference type="PRINTS" id="PR00931">
    <property type="entry name" value="MICOLLPTASE"/>
</dbReference>
<keyword evidence="7" id="KW-0479">Metal-binding</keyword>
<comment type="cofactor">
    <cofactor evidence="2">
        <name>Zn(2+)</name>
        <dbReference type="ChEBI" id="CHEBI:29105"/>
    </cofactor>
</comment>
<dbReference type="Gene3D" id="2.60.120.380">
    <property type="match status" value="2"/>
</dbReference>
<feature type="domain" description="Peptidase C-terminal archaeal/bacterial" evidence="15">
    <location>
        <begin position="793"/>
        <end position="858"/>
    </location>
</feature>
<keyword evidence="18" id="KW-1185">Reference proteome</keyword>
<organism evidence="17 18">
    <name type="scientific">Pseudoalteromonas amylolytica</name>
    <dbReference type="NCBI Taxonomy" id="1859457"/>
    <lineage>
        <taxon>Bacteria</taxon>
        <taxon>Pseudomonadati</taxon>
        <taxon>Pseudomonadota</taxon>
        <taxon>Gammaproteobacteria</taxon>
        <taxon>Alteromonadales</taxon>
        <taxon>Pseudoalteromonadaceae</taxon>
        <taxon>Pseudoalteromonas</taxon>
    </lineage>
</organism>
<keyword evidence="5" id="KW-0964">Secreted</keyword>
<dbReference type="GO" id="GO:0005576">
    <property type="term" value="C:extracellular region"/>
    <property type="evidence" value="ECO:0007669"/>
    <property type="project" value="UniProtKB-SubCell"/>
</dbReference>
<dbReference type="Pfam" id="PF08453">
    <property type="entry name" value="Peptidase_M9_N"/>
    <property type="match status" value="1"/>
</dbReference>
<evidence type="ECO:0000256" key="12">
    <source>
        <dbReference type="ARBA" id="ARBA00023145"/>
    </source>
</evidence>
<dbReference type="AlphaFoldDB" id="A0A1S1MVC6"/>
<evidence type="ECO:0000313" key="18">
    <source>
        <dbReference type="Proteomes" id="UP000179786"/>
    </source>
</evidence>
<keyword evidence="11" id="KW-0482">Metalloprotease</keyword>
<comment type="caution">
    <text evidence="17">The sequence shown here is derived from an EMBL/GenBank/DDBJ whole genome shotgun (WGS) entry which is preliminary data.</text>
</comment>
<evidence type="ECO:0000256" key="11">
    <source>
        <dbReference type="ARBA" id="ARBA00023049"/>
    </source>
</evidence>
<evidence type="ECO:0000256" key="13">
    <source>
        <dbReference type="PIRSR" id="PIRSR602169-1"/>
    </source>
</evidence>
<keyword evidence="12" id="KW-0865">Zymogen</keyword>
<dbReference type="Gene3D" id="1.10.390.20">
    <property type="match status" value="1"/>
</dbReference>
<dbReference type="GO" id="GO:0008270">
    <property type="term" value="F:zinc ion binding"/>
    <property type="evidence" value="ECO:0007669"/>
    <property type="project" value="InterPro"/>
</dbReference>
<keyword evidence="6" id="KW-0645">Protease</keyword>
<comment type="catalytic activity">
    <reaction evidence="1">
        <text>Digestion of native collagen in the triple helical region at Xaa-|-Gly bonds. With synthetic peptides, a preference is shown for Gly at P3 and P1', Pro and Ala at P2 and P2', and hydroxyproline, Ala or Arg at P3'.</text>
        <dbReference type="EC" id="3.4.24.3"/>
    </reaction>
</comment>
<evidence type="ECO:0000256" key="14">
    <source>
        <dbReference type="SAM" id="SignalP"/>
    </source>
</evidence>
<dbReference type="Pfam" id="PF01752">
    <property type="entry name" value="Peptidase_M9"/>
    <property type="match status" value="1"/>
</dbReference>
<accession>A0A1S1MVC6</accession>
<keyword evidence="10" id="KW-0862">Zinc</keyword>
<feature type="active site" evidence="13">
    <location>
        <position position="492"/>
    </location>
</feature>
<evidence type="ECO:0000256" key="4">
    <source>
        <dbReference type="ARBA" id="ARBA00012653"/>
    </source>
</evidence>
<dbReference type="Proteomes" id="UP000179786">
    <property type="component" value="Unassembled WGS sequence"/>
</dbReference>